<evidence type="ECO:0000313" key="2">
    <source>
        <dbReference type="EMBL" id="MER6427780.1"/>
    </source>
</evidence>
<accession>A0ABV1U255</accession>
<sequence length="79" mass="8122">MRSSHEAGRRPDGRAVRTPVSARVAFGLFTAALLSGAASVVVAHGVTEHRHGDGPAGVHVSAGGPEDWNNTVSQPRPTS</sequence>
<name>A0ABV1U255_9ACTN</name>
<gene>
    <name evidence="2" type="ORF">ABT272_08530</name>
</gene>
<proteinExistence type="predicted"/>
<feature type="compositionally biased region" description="Polar residues" evidence="1">
    <location>
        <begin position="68"/>
        <end position="79"/>
    </location>
</feature>
<feature type="region of interest" description="Disordered" evidence="1">
    <location>
        <begin position="48"/>
        <end position="79"/>
    </location>
</feature>
<dbReference type="RefSeq" id="WP_143611358.1">
    <property type="nucleotide sequence ID" value="NZ_JBEOYA010000106.1"/>
</dbReference>
<protein>
    <submittedName>
        <fullName evidence="2">Uncharacterized protein</fullName>
    </submittedName>
</protein>
<evidence type="ECO:0000256" key="1">
    <source>
        <dbReference type="SAM" id="MobiDB-lite"/>
    </source>
</evidence>
<reference evidence="2 3" key="1">
    <citation type="submission" date="2024-06" db="EMBL/GenBank/DDBJ databases">
        <title>The Natural Products Discovery Center: Release of the First 8490 Sequenced Strains for Exploring Actinobacteria Biosynthetic Diversity.</title>
        <authorList>
            <person name="Kalkreuter E."/>
            <person name="Kautsar S.A."/>
            <person name="Yang D."/>
            <person name="Bader C.D."/>
            <person name="Teijaro C.N."/>
            <person name="Fluegel L."/>
            <person name="Davis C.M."/>
            <person name="Simpson J.R."/>
            <person name="Lauterbach L."/>
            <person name="Steele A.D."/>
            <person name="Gui C."/>
            <person name="Meng S."/>
            <person name="Li G."/>
            <person name="Viehrig K."/>
            <person name="Ye F."/>
            <person name="Su P."/>
            <person name="Kiefer A.F."/>
            <person name="Nichols A."/>
            <person name="Cepeda A.J."/>
            <person name="Yan W."/>
            <person name="Fan B."/>
            <person name="Jiang Y."/>
            <person name="Adhikari A."/>
            <person name="Zheng C.-J."/>
            <person name="Schuster L."/>
            <person name="Cowan T.M."/>
            <person name="Smanski M.J."/>
            <person name="Chevrette M.G."/>
            <person name="De Carvalho L.P.S."/>
            <person name="Shen B."/>
        </authorList>
    </citation>
    <scope>NUCLEOTIDE SEQUENCE [LARGE SCALE GENOMIC DNA]</scope>
    <source>
        <strain evidence="2 3">NPDC001166</strain>
    </source>
</reference>
<keyword evidence="3" id="KW-1185">Reference proteome</keyword>
<comment type="caution">
    <text evidence="2">The sequence shown here is derived from an EMBL/GenBank/DDBJ whole genome shotgun (WGS) entry which is preliminary data.</text>
</comment>
<dbReference type="Proteomes" id="UP001470023">
    <property type="component" value="Unassembled WGS sequence"/>
</dbReference>
<organism evidence="2 3">
    <name type="scientific">Streptomyces sp. 900105245</name>
    <dbReference type="NCBI Taxonomy" id="3154379"/>
    <lineage>
        <taxon>Bacteria</taxon>
        <taxon>Bacillati</taxon>
        <taxon>Actinomycetota</taxon>
        <taxon>Actinomycetes</taxon>
        <taxon>Kitasatosporales</taxon>
        <taxon>Streptomycetaceae</taxon>
        <taxon>Streptomyces</taxon>
    </lineage>
</organism>
<evidence type="ECO:0000313" key="3">
    <source>
        <dbReference type="Proteomes" id="UP001470023"/>
    </source>
</evidence>
<dbReference type="EMBL" id="JBEPAZ010000005">
    <property type="protein sequence ID" value="MER6427780.1"/>
    <property type="molecule type" value="Genomic_DNA"/>
</dbReference>